<dbReference type="EC" id="2.1.1.72" evidence="2"/>
<comment type="catalytic activity">
    <reaction evidence="6">
        <text>a 2'-deoxyadenosine in DNA + S-adenosyl-L-methionine = an N(6)-methyl-2'-deoxyadenosine in DNA + S-adenosyl-L-homocysteine + H(+)</text>
        <dbReference type="Rhea" id="RHEA:15197"/>
        <dbReference type="Rhea" id="RHEA-COMP:12418"/>
        <dbReference type="Rhea" id="RHEA-COMP:12419"/>
        <dbReference type="ChEBI" id="CHEBI:15378"/>
        <dbReference type="ChEBI" id="CHEBI:57856"/>
        <dbReference type="ChEBI" id="CHEBI:59789"/>
        <dbReference type="ChEBI" id="CHEBI:90615"/>
        <dbReference type="ChEBI" id="CHEBI:90616"/>
        <dbReference type="EC" id="2.1.1.72"/>
    </reaction>
</comment>
<proteinExistence type="inferred from homology"/>
<dbReference type="AlphaFoldDB" id="A0A6G8RT18"/>
<dbReference type="Gene3D" id="3.40.50.150">
    <property type="entry name" value="Vaccinia Virus protein VP39"/>
    <property type="match status" value="1"/>
</dbReference>
<dbReference type="SUPFAM" id="SSF53335">
    <property type="entry name" value="S-adenosyl-L-methionine-dependent methyltransferases"/>
    <property type="match status" value="1"/>
</dbReference>
<sequence>MLSVIESKICKLQQEFSNDGTCDFTFDRSENNSFFSVDWSVNDVALFSGDNLTSLKKLLMTEPGIVDLCYIDPPYNTCSNFIYADNRKSPETGLLGSHEAWMQFMLPRLVIARELLKESGVIAISIDDYEFPYLKILMDRIFGEKNFIGNIVVCRSKNGRGSTKNLASTHEYLLVYGKSNKVALRGESDEDTIYDKADAYGKYRIDGLFRKKGEGSLKSDRPLMAFPLYANLETGEVSVDPCEGWEKVLPKDSKGIDRRWLWGETTTRERVWQLYSSKNGVIYVKNYAGKESGQKRKKIRTIWNDPSLYTERATNEITSIFGQKIFDTPKPIEFIKKIIDAMSEENALVLDFFAGSATTAHAIYELNKMNGANRKCILMESSDQIPNNHVAYAAGYKRIVDVSIARLKYIHDKDQEFKFEVFE</sequence>
<evidence type="ECO:0000256" key="2">
    <source>
        <dbReference type="ARBA" id="ARBA00011900"/>
    </source>
</evidence>
<evidence type="ECO:0000256" key="6">
    <source>
        <dbReference type="ARBA" id="ARBA00047942"/>
    </source>
</evidence>
<evidence type="ECO:0000256" key="5">
    <source>
        <dbReference type="ARBA" id="ARBA00022691"/>
    </source>
</evidence>
<evidence type="ECO:0000256" key="1">
    <source>
        <dbReference type="ARBA" id="ARBA00006594"/>
    </source>
</evidence>
<evidence type="ECO:0000313" key="8">
    <source>
        <dbReference type="EMBL" id="QIO05017.1"/>
    </source>
</evidence>
<dbReference type="Pfam" id="PF01555">
    <property type="entry name" value="N6_N4_Mtase"/>
    <property type="match status" value="1"/>
</dbReference>
<keyword evidence="5" id="KW-0949">S-adenosyl-L-methionine</keyword>
<protein>
    <recommendedName>
        <fullName evidence="2">site-specific DNA-methyltransferase (adenine-specific)</fullName>
        <ecNumber evidence="2">2.1.1.72</ecNumber>
    </recommendedName>
</protein>
<dbReference type="GO" id="GO:0008170">
    <property type="term" value="F:N-methyltransferase activity"/>
    <property type="evidence" value="ECO:0007669"/>
    <property type="project" value="InterPro"/>
</dbReference>
<dbReference type="PROSITE" id="PS00092">
    <property type="entry name" value="N6_MTASE"/>
    <property type="match status" value="1"/>
</dbReference>
<comment type="similarity">
    <text evidence="1">Belongs to the N(4)/N(6)-methyltransferase family.</text>
</comment>
<feature type="domain" description="DNA methylase N-4/N-6" evidence="7">
    <location>
        <begin position="66"/>
        <end position="381"/>
    </location>
</feature>
<dbReference type="GO" id="GO:0032259">
    <property type="term" value="P:methylation"/>
    <property type="evidence" value="ECO:0007669"/>
    <property type="project" value="UniProtKB-KW"/>
</dbReference>
<dbReference type="GO" id="GO:0003677">
    <property type="term" value="F:DNA binding"/>
    <property type="evidence" value="ECO:0007669"/>
    <property type="project" value="InterPro"/>
</dbReference>
<evidence type="ECO:0000256" key="4">
    <source>
        <dbReference type="ARBA" id="ARBA00022679"/>
    </source>
</evidence>
<gene>
    <name evidence="8" type="ORF">G8E00_03030</name>
</gene>
<dbReference type="KEGG" id="asha:G8E00_03030"/>
<organism evidence="8 9">
    <name type="scientific">Acinetobacter shaoyimingii</name>
    <dbReference type="NCBI Taxonomy" id="2715164"/>
    <lineage>
        <taxon>Bacteria</taxon>
        <taxon>Pseudomonadati</taxon>
        <taxon>Pseudomonadota</taxon>
        <taxon>Gammaproteobacteria</taxon>
        <taxon>Moraxellales</taxon>
        <taxon>Moraxellaceae</taxon>
        <taxon>Acinetobacter</taxon>
    </lineage>
</organism>
<reference evidence="8 9" key="1">
    <citation type="submission" date="2020-03" db="EMBL/GenBank/DDBJ databases">
        <authorList>
            <person name="Zhu W."/>
        </authorList>
    </citation>
    <scope>NUCLEOTIDE SEQUENCE [LARGE SCALE GENOMIC DNA]</scope>
    <source>
        <strain evidence="8 9">323-1</strain>
    </source>
</reference>
<evidence type="ECO:0000256" key="3">
    <source>
        <dbReference type="ARBA" id="ARBA00022603"/>
    </source>
</evidence>
<dbReference type="InterPro" id="IPR002052">
    <property type="entry name" value="DNA_methylase_N6_adenine_CS"/>
</dbReference>
<accession>A0A6G8RT18</accession>
<dbReference type="RefSeq" id="WP_166221896.1">
    <property type="nucleotide sequence ID" value="NZ_CP049801.1"/>
</dbReference>
<dbReference type="PIRSF" id="PIRSF015855">
    <property type="entry name" value="TypeIII_Mtase_mKpnI"/>
    <property type="match status" value="1"/>
</dbReference>
<dbReference type="GO" id="GO:0009007">
    <property type="term" value="F:site-specific DNA-methyltransferase (adenine-specific) activity"/>
    <property type="evidence" value="ECO:0007669"/>
    <property type="project" value="UniProtKB-EC"/>
</dbReference>
<dbReference type="PRINTS" id="PR00506">
    <property type="entry name" value="D21N6MTFRASE"/>
</dbReference>
<evidence type="ECO:0000313" key="9">
    <source>
        <dbReference type="Proteomes" id="UP000502297"/>
    </source>
</evidence>
<keyword evidence="4 8" id="KW-0808">Transferase</keyword>
<evidence type="ECO:0000259" key="7">
    <source>
        <dbReference type="Pfam" id="PF01555"/>
    </source>
</evidence>
<name>A0A6G8RT18_9GAMM</name>
<dbReference type="InterPro" id="IPR029063">
    <property type="entry name" value="SAM-dependent_MTases_sf"/>
</dbReference>
<dbReference type="REBASE" id="386032">
    <property type="entry name" value="M.Asp3231ORF3030P"/>
</dbReference>
<keyword evidence="3 8" id="KW-0489">Methyltransferase</keyword>
<dbReference type="InterPro" id="IPR002295">
    <property type="entry name" value="N4/N6-MTase_EcoPI_Mod-like"/>
</dbReference>
<dbReference type="Proteomes" id="UP000502297">
    <property type="component" value="Chromosome"/>
</dbReference>
<keyword evidence="9" id="KW-1185">Reference proteome</keyword>
<dbReference type="InterPro" id="IPR002941">
    <property type="entry name" value="DNA_methylase_N4/N6"/>
</dbReference>
<dbReference type="EMBL" id="CP049801">
    <property type="protein sequence ID" value="QIO05017.1"/>
    <property type="molecule type" value="Genomic_DNA"/>
</dbReference>